<dbReference type="OrthoDB" id="194139at2759"/>
<feature type="region of interest" description="Disordered" evidence="5">
    <location>
        <begin position="240"/>
        <end position="275"/>
    </location>
</feature>
<accession>A0A423WP37</accession>
<dbReference type="InterPro" id="IPR020846">
    <property type="entry name" value="MFS_dom"/>
</dbReference>
<feature type="transmembrane region" description="Helical" evidence="6">
    <location>
        <begin position="146"/>
        <end position="170"/>
    </location>
</feature>
<comment type="caution">
    <text evidence="8">The sequence shown here is derived from an EMBL/GenBank/DDBJ whole genome shotgun (WGS) entry which is preliminary data.</text>
</comment>
<evidence type="ECO:0000256" key="2">
    <source>
        <dbReference type="ARBA" id="ARBA00022692"/>
    </source>
</evidence>
<dbReference type="Gene3D" id="3.40.50.1110">
    <property type="entry name" value="SGNH hydrolase"/>
    <property type="match status" value="1"/>
</dbReference>
<evidence type="ECO:0000313" key="8">
    <source>
        <dbReference type="EMBL" id="ROW05054.1"/>
    </source>
</evidence>
<evidence type="ECO:0000256" key="6">
    <source>
        <dbReference type="SAM" id="Phobius"/>
    </source>
</evidence>
<feature type="transmembrane region" description="Helical" evidence="6">
    <location>
        <begin position="214"/>
        <end position="232"/>
    </location>
</feature>
<dbReference type="SUPFAM" id="SSF103473">
    <property type="entry name" value="MFS general substrate transporter"/>
    <property type="match status" value="1"/>
</dbReference>
<dbReference type="PROSITE" id="PS50850">
    <property type="entry name" value="MFS"/>
    <property type="match status" value="1"/>
</dbReference>
<name>A0A423WP37_CYTCH</name>
<dbReference type="InterPro" id="IPR036514">
    <property type="entry name" value="SGNH_hydro_sf"/>
</dbReference>
<sequence>MPTVSQEERPLLGLKSDGLEEKRRRRVVAVSFTMVLLTDFAAFFLDAPQTSILEGNICDRYYQHPSSPADRDCRAGPVQAELATVNQMLNTFNRLPGLFAAIPFGIIADRYGRRPVFVLTILGALLQDVISKTILWRPDIFAPRLIWLSSLATFVGGGDAVASSMIFLVVADVAPPHQRANLFFLLTACERVGEIVATPLSALLMSIWNPWIPYFLYSVLTLIAGMIPLLFLPETLQKSKPSPETETDTSSCESDPGVDEGLPASANGTPSTPTHSTIISKFRPLVKHNVIAILLAFFVSALGRQSTGFLLQYIRQRFDWSYEKASVLLTLRAAVNLALLLVLLPALHNVLVKRDSGAQGKDLLISRLSVAFFAIGSLVISLAPVVPLIALGIVIFALGSGFSPAARSLATTFVHQDEAGLLYTALAITQTSNETTTGGRIWTEYVQQYTGIHLYDYAVSGAVCDTYFSPSSRNGVKQDQIPYFLNDTAYVGNGSLIKPGAETVYAIWIGTNDLGPAAFFTDNRLNLTILDYVDCVYEQLDTLYETGARNFVLLNIAPLNYAPMYALPQNGGTIGSNFWKDESTYNTNVTQVSEKMRQYVSLVNSVYKYRTPDEVQISDRYPESSFTVFDVHSLMSDIWLNPEAYLNGTAPLNVTSTIAACGSACSDSSIRDSYMWYDTLHPSEQTDRIIAQAFVDIVEGNGTWSNTWTSPSA</sequence>
<proteinExistence type="predicted"/>
<feature type="transmembrane region" description="Helical" evidence="6">
    <location>
        <begin position="368"/>
        <end position="398"/>
    </location>
</feature>
<evidence type="ECO:0000256" key="1">
    <source>
        <dbReference type="ARBA" id="ARBA00004141"/>
    </source>
</evidence>
<dbReference type="InterPro" id="IPR036259">
    <property type="entry name" value="MFS_trans_sf"/>
</dbReference>
<gene>
    <name evidence="8" type="ORF">VSDG_00639</name>
</gene>
<feature type="domain" description="Major facilitator superfamily (MFS) profile" evidence="7">
    <location>
        <begin position="35"/>
        <end position="473"/>
    </location>
</feature>
<organism evidence="8 9">
    <name type="scientific">Cytospora chrysosperma</name>
    <name type="common">Cytospora canker fungus</name>
    <name type="synonym">Sphaeria chrysosperma</name>
    <dbReference type="NCBI Taxonomy" id="252740"/>
    <lineage>
        <taxon>Eukaryota</taxon>
        <taxon>Fungi</taxon>
        <taxon>Dikarya</taxon>
        <taxon>Ascomycota</taxon>
        <taxon>Pezizomycotina</taxon>
        <taxon>Sordariomycetes</taxon>
        <taxon>Sordariomycetidae</taxon>
        <taxon>Diaporthales</taxon>
        <taxon>Cytosporaceae</taxon>
        <taxon>Cytospora</taxon>
    </lineage>
</organism>
<dbReference type="Pfam" id="PF07690">
    <property type="entry name" value="MFS_1"/>
    <property type="match status" value="1"/>
</dbReference>
<dbReference type="Proteomes" id="UP000284375">
    <property type="component" value="Unassembled WGS sequence"/>
</dbReference>
<dbReference type="GO" id="GO:0016020">
    <property type="term" value="C:membrane"/>
    <property type="evidence" value="ECO:0007669"/>
    <property type="project" value="UniProtKB-SubCell"/>
</dbReference>
<dbReference type="GO" id="GO:0016788">
    <property type="term" value="F:hydrolase activity, acting on ester bonds"/>
    <property type="evidence" value="ECO:0007669"/>
    <property type="project" value="InterPro"/>
</dbReference>
<dbReference type="PANTHER" id="PTHR23507:SF1">
    <property type="entry name" value="FI18259P1-RELATED"/>
    <property type="match status" value="1"/>
</dbReference>
<feature type="transmembrane region" description="Helical" evidence="6">
    <location>
        <begin position="290"/>
        <end position="314"/>
    </location>
</feature>
<reference evidence="8 9" key="1">
    <citation type="submission" date="2015-09" db="EMBL/GenBank/DDBJ databases">
        <title>Host preference determinants of Valsa canker pathogens revealed by comparative genomics.</title>
        <authorList>
            <person name="Yin Z."/>
            <person name="Huang L."/>
        </authorList>
    </citation>
    <scope>NUCLEOTIDE SEQUENCE [LARGE SCALE GENOMIC DNA]</scope>
    <source>
        <strain evidence="8 9">YSFL</strain>
    </source>
</reference>
<comment type="subcellular location">
    <subcellularLocation>
        <location evidence="1">Membrane</location>
        <topology evidence="1">Multi-pass membrane protein</topology>
    </subcellularLocation>
</comment>
<keyword evidence="2 6" id="KW-0812">Transmembrane</keyword>
<dbReference type="SUPFAM" id="SSF52266">
    <property type="entry name" value="SGNH hydrolase"/>
    <property type="match status" value="1"/>
</dbReference>
<dbReference type="AlphaFoldDB" id="A0A423WP37"/>
<keyword evidence="4 6" id="KW-0472">Membrane</keyword>
<evidence type="ECO:0000313" key="9">
    <source>
        <dbReference type="Proteomes" id="UP000284375"/>
    </source>
</evidence>
<dbReference type="Gene3D" id="1.20.1250.20">
    <property type="entry name" value="MFS general substrate transporter like domains"/>
    <property type="match status" value="1"/>
</dbReference>
<feature type="compositionally biased region" description="Polar residues" evidence="5">
    <location>
        <begin position="240"/>
        <end position="253"/>
    </location>
</feature>
<keyword evidence="9" id="KW-1185">Reference proteome</keyword>
<evidence type="ECO:0000256" key="5">
    <source>
        <dbReference type="SAM" id="MobiDB-lite"/>
    </source>
</evidence>
<evidence type="ECO:0000256" key="4">
    <source>
        <dbReference type="ARBA" id="ARBA00023136"/>
    </source>
</evidence>
<dbReference type="PANTHER" id="PTHR23507">
    <property type="entry name" value="ZGC:174356"/>
    <property type="match status" value="1"/>
</dbReference>
<dbReference type="GO" id="GO:0022857">
    <property type="term" value="F:transmembrane transporter activity"/>
    <property type="evidence" value="ECO:0007669"/>
    <property type="project" value="InterPro"/>
</dbReference>
<feature type="transmembrane region" description="Helical" evidence="6">
    <location>
        <begin position="326"/>
        <end position="347"/>
    </location>
</feature>
<evidence type="ECO:0000256" key="3">
    <source>
        <dbReference type="ARBA" id="ARBA00022989"/>
    </source>
</evidence>
<dbReference type="CDD" id="cd01846">
    <property type="entry name" value="fatty_acyltransferase_like"/>
    <property type="match status" value="1"/>
</dbReference>
<protein>
    <recommendedName>
        <fullName evidence="7">Major facilitator superfamily (MFS) profile domain-containing protein</fullName>
    </recommendedName>
</protein>
<evidence type="ECO:0000259" key="7">
    <source>
        <dbReference type="PROSITE" id="PS50850"/>
    </source>
</evidence>
<keyword evidence="3 6" id="KW-1133">Transmembrane helix</keyword>
<dbReference type="InterPro" id="IPR011701">
    <property type="entry name" value="MFS"/>
</dbReference>
<dbReference type="EMBL" id="LJZO01000001">
    <property type="protein sequence ID" value="ROW05054.1"/>
    <property type="molecule type" value="Genomic_DNA"/>
</dbReference>